<dbReference type="Proteomes" id="UP000589036">
    <property type="component" value="Unassembled WGS sequence"/>
</dbReference>
<evidence type="ECO:0000313" key="2">
    <source>
        <dbReference type="Proteomes" id="UP000589036"/>
    </source>
</evidence>
<organism evidence="1 2">
    <name type="scientific">Spinactinospora alkalitolerans</name>
    <dbReference type="NCBI Taxonomy" id="687207"/>
    <lineage>
        <taxon>Bacteria</taxon>
        <taxon>Bacillati</taxon>
        <taxon>Actinomycetota</taxon>
        <taxon>Actinomycetes</taxon>
        <taxon>Streptosporangiales</taxon>
        <taxon>Nocardiopsidaceae</taxon>
        <taxon>Spinactinospora</taxon>
    </lineage>
</organism>
<evidence type="ECO:0000313" key="1">
    <source>
        <dbReference type="EMBL" id="NYE46014.1"/>
    </source>
</evidence>
<keyword evidence="2" id="KW-1185">Reference proteome</keyword>
<proteinExistence type="predicted"/>
<reference evidence="1 2" key="1">
    <citation type="submission" date="2020-07" db="EMBL/GenBank/DDBJ databases">
        <title>Sequencing the genomes of 1000 actinobacteria strains.</title>
        <authorList>
            <person name="Klenk H.-P."/>
        </authorList>
    </citation>
    <scope>NUCLEOTIDE SEQUENCE [LARGE SCALE GENOMIC DNA]</scope>
    <source>
        <strain evidence="1 2">CXB654</strain>
    </source>
</reference>
<gene>
    <name evidence="1" type="ORF">HDA32_001134</name>
</gene>
<dbReference type="AlphaFoldDB" id="A0A852TV92"/>
<dbReference type="EMBL" id="JACCCC010000001">
    <property type="protein sequence ID" value="NYE46014.1"/>
    <property type="molecule type" value="Genomic_DNA"/>
</dbReference>
<dbReference type="RefSeq" id="WP_179642180.1">
    <property type="nucleotide sequence ID" value="NZ_BAAAYY010000024.1"/>
</dbReference>
<comment type="caution">
    <text evidence="1">The sequence shown here is derived from an EMBL/GenBank/DDBJ whole genome shotgun (WGS) entry which is preliminary data.</text>
</comment>
<sequence length="310" mass="34820">MTLHLFLNELSCRSTATHDDVNTGMTEFVRMLRSVYKARPGTALVTDEQFGDLELAQGLSVRQWGNRGRAREEFRYLKLLRNKKSPHVSVLPPDAMALVDYRHKGVAALGIGAAHIRGGLSVSLPLCDDWQTAHVAVEREMLVEAEDGEGVPLTDTVEVEHASDTTHVETHSEWLTRAGTDSVHTGVDLWEARGDLFPNLSFLPRVEKDLGSLEHAWVQPVRERLTELQEAVAAWGPTETRTPAYKTRTTPESATRRNLCWCVDLDGEKRLFELHSRFTPGKGRLHFRLVPESSEARIAYIGPKLDRPIE</sequence>
<accession>A0A852TV92</accession>
<name>A0A852TV92_9ACTN</name>
<protein>
    <submittedName>
        <fullName evidence="1">Uncharacterized protein</fullName>
    </submittedName>
</protein>